<dbReference type="PANTHER" id="PTHR22550:SF5">
    <property type="entry name" value="LEUCINE ZIPPER PROTEIN 4"/>
    <property type="match status" value="1"/>
</dbReference>
<evidence type="ECO:0000256" key="4">
    <source>
        <dbReference type="ARBA" id="ARBA00022989"/>
    </source>
</evidence>
<dbReference type="InterPro" id="IPR004995">
    <property type="entry name" value="Spore_Ger"/>
</dbReference>
<accession>A0A147K543</accession>
<comment type="subcellular location">
    <subcellularLocation>
        <location evidence="6">Cell membrane</location>
    </subcellularLocation>
    <subcellularLocation>
        <location evidence="1">Membrane</location>
        <topology evidence="1">Multi-pass membrane protein</topology>
    </subcellularLocation>
</comment>
<evidence type="ECO:0000256" key="1">
    <source>
        <dbReference type="ARBA" id="ARBA00004141"/>
    </source>
</evidence>
<organism evidence="8 9">
    <name type="scientific">Bacillus coahuilensis p1.1.43</name>
    <dbReference type="NCBI Taxonomy" id="1150625"/>
    <lineage>
        <taxon>Bacteria</taxon>
        <taxon>Bacillati</taxon>
        <taxon>Bacillota</taxon>
        <taxon>Bacilli</taxon>
        <taxon>Bacillales</taxon>
        <taxon>Bacillaceae</taxon>
        <taxon>Bacillus</taxon>
    </lineage>
</organism>
<sequence>MFPKKPRQKRKSEPFSSKTPLTNELLKKSLVNMEDLEIIALDTNTGQKVYLYYIKTLIDNERINEVIVEPLKHCSEDQIAKCLFNAKIEKLSYLEEAEMKVVQGSVLLYDPIQNQWLATLLETPLSRSIGQAETETVIYGARDSFVEQIDQNITMIRQRLPVTGLKTEKYTIGSLSQTKIVMMYIEDLTNPEFVSIAREKIKAIDFDQFLDSSQVAVFMEDHKHTLFPQFLETERPDASSYSLALGKIVLLVDQTAYGIIGPINFFHLFQSPEDYFLRWIIASFLRSLRFLSFFLALTLVPLYVALTTDHYGILPLQILFVLLETRSKLPLTPFWEATLMLITLEIIKEASLRMPTKSGQILGVIGGIVIGQATVQAGFASDVLIVLVGISAIASFLVPNYLMTKVITLIQFFLLVLSSLLGIPGMVLGVIIIIVHLMGLTSLKQPYFAPVAPLYLKDWNDLFIRASLTWVKERPSFLSPLQRWRIKKRR</sequence>
<keyword evidence="4 7" id="KW-1133">Transmembrane helix</keyword>
<dbReference type="AlphaFoldDB" id="A0A147K543"/>
<dbReference type="PANTHER" id="PTHR22550">
    <property type="entry name" value="SPORE GERMINATION PROTEIN"/>
    <property type="match status" value="1"/>
</dbReference>
<keyword evidence="3 7" id="KW-0812">Transmembrane</keyword>
<comment type="caution">
    <text evidence="8">The sequence shown here is derived from an EMBL/GenBank/DDBJ whole genome shotgun (WGS) entry which is preliminary data.</text>
</comment>
<dbReference type="STRING" id="1150625.Q75_14705"/>
<dbReference type="EMBL" id="LDYG01000048">
    <property type="protein sequence ID" value="KUP04700.1"/>
    <property type="molecule type" value="Genomic_DNA"/>
</dbReference>
<evidence type="ECO:0000313" key="9">
    <source>
        <dbReference type="Proteomes" id="UP000074108"/>
    </source>
</evidence>
<keyword evidence="5 6" id="KW-0472">Membrane</keyword>
<protein>
    <submittedName>
        <fullName evidence="8">Spore gernimation protein</fullName>
    </submittedName>
</protein>
<dbReference type="PIRSF" id="PIRSF005690">
    <property type="entry name" value="GerBA"/>
    <property type="match status" value="1"/>
</dbReference>
<proteinExistence type="inferred from homology"/>
<dbReference type="GO" id="GO:0009847">
    <property type="term" value="P:spore germination"/>
    <property type="evidence" value="ECO:0007669"/>
    <property type="project" value="UniProtKB-UniRule"/>
</dbReference>
<evidence type="ECO:0000256" key="7">
    <source>
        <dbReference type="SAM" id="Phobius"/>
    </source>
</evidence>
<evidence type="ECO:0000313" key="8">
    <source>
        <dbReference type="EMBL" id="KUP04700.1"/>
    </source>
</evidence>
<feature type="transmembrane region" description="Helical" evidence="7">
    <location>
        <begin position="288"/>
        <end position="306"/>
    </location>
</feature>
<gene>
    <name evidence="8" type="ORF">Q75_14705</name>
</gene>
<evidence type="ECO:0000256" key="5">
    <source>
        <dbReference type="ARBA" id="ARBA00023136"/>
    </source>
</evidence>
<evidence type="ECO:0000256" key="6">
    <source>
        <dbReference type="PIRNR" id="PIRNR005690"/>
    </source>
</evidence>
<dbReference type="InterPro" id="IPR050768">
    <property type="entry name" value="UPF0353/GerABKA_families"/>
</dbReference>
<dbReference type="Pfam" id="PF03323">
    <property type="entry name" value="GerA"/>
    <property type="match status" value="1"/>
</dbReference>
<keyword evidence="9" id="KW-1185">Reference proteome</keyword>
<dbReference type="PATRIC" id="fig|1150625.3.peg.3078"/>
<reference evidence="8 9" key="1">
    <citation type="journal article" date="2016" name="Front. Microbiol.">
        <title>Microevolution Analysis of Bacillus coahuilensis Unveils Differences in Phosphorus Acquisition Strategies and Their Regulation.</title>
        <authorList>
            <person name="Gomez-Lunar Z."/>
            <person name="Hernandez-Gonzalez I."/>
            <person name="Rodriguez-Torres M.D."/>
            <person name="Souza V."/>
            <person name="Olmedo-Alvarez G."/>
        </authorList>
    </citation>
    <scope>NUCLEOTIDE SEQUENCE [LARGE SCALE GENOMIC DNA]</scope>
    <source>
        <strain evidence="9">p1.1.43</strain>
    </source>
</reference>
<dbReference type="Proteomes" id="UP000074108">
    <property type="component" value="Unassembled WGS sequence"/>
</dbReference>
<evidence type="ECO:0000256" key="2">
    <source>
        <dbReference type="ARBA" id="ARBA00005278"/>
    </source>
</evidence>
<feature type="transmembrane region" description="Helical" evidence="7">
    <location>
        <begin position="414"/>
        <end position="438"/>
    </location>
</feature>
<feature type="transmembrane region" description="Helical" evidence="7">
    <location>
        <begin position="383"/>
        <end position="402"/>
    </location>
</feature>
<comment type="similarity">
    <text evidence="2 6">Belongs to the GerABKA family.</text>
</comment>
<evidence type="ECO:0000256" key="3">
    <source>
        <dbReference type="ARBA" id="ARBA00022692"/>
    </source>
</evidence>
<name>A0A147K543_9BACI</name>
<dbReference type="GO" id="GO:0005886">
    <property type="term" value="C:plasma membrane"/>
    <property type="evidence" value="ECO:0007669"/>
    <property type="project" value="UniProtKB-SubCell"/>
</dbReference>